<sequence>MTATTTTSGSSSNWKNTLLHRLIEQVRLWEAAENIDVHHVWESGGQYSGTYVSLSDSSRKPRTCGGDHIPMSYIIPDMLDVSMAYNIIIVDFWRALNHRNKYGMIGYRQGVKFGVSAEI</sequence>
<protein>
    <submittedName>
        <fullName evidence="1">Uncharacterized protein</fullName>
    </submittedName>
</protein>
<evidence type="ECO:0000313" key="1">
    <source>
        <dbReference type="EMBL" id="UUX92064.1"/>
    </source>
</evidence>
<evidence type="ECO:0000313" key="2">
    <source>
        <dbReference type="Proteomes" id="UP001060368"/>
    </source>
</evidence>
<dbReference type="Proteomes" id="UP001060368">
    <property type="component" value="Chromosome"/>
</dbReference>
<dbReference type="GeneID" id="74308431"/>
<dbReference type="RefSeq" id="WP_257742216.1">
    <property type="nucleotide sequence ID" value="NZ_CP096115.1"/>
</dbReference>
<gene>
    <name evidence="1" type="ORF">L6E24_11975</name>
</gene>
<organism evidence="1 2">
    <name type="scientific">Methanoplanus endosymbiosus</name>
    <dbReference type="NCBI Taxonomy" id="33865"/>
    <lineage>
        <taxon>Archaea</taxon>
        <taxon>Methanobacteriati</taxon>
        <taxon>Methanobacteriota</taxon>
        <taxon>Stenosarchaea group</taxon>
        <taxon>Methanomicrobia</taxon>
        <taxon>Methanomicrobiales</taxon>
        <taxon>Methanomicrobiaceae</taxon>
        <taxon>Methanoplanus</taxon>
    </lineage>
</organism>
<keyword evidence="2" id="KW-1185">Reference proteome</keyword>
<reference evidence="1" key="1">
    <citation type="submission" date="2022-04" db="EMBL/GenBank/DDBJ databases">
        <title>Complete genome of Methanoplanus endosymbiosus DSM 3599.</title>
        <authorList>
            <person name="Chen S.-C."/>
            <person name="You Y.-T."/>
            <person name="Zhou Y.-Z."/>
            <person name="Lai M.-C."/>
        </authorList>
    </citation>
    <scope>NUCLEOTIDE SEQUENCE</scope>
    <source>
        <strain evidence="1">DSM 3599</strain>
    </source>
</reference>
<dbReference type="KEGG" id="mend:L6E24_11975"/>
<accession>A0A9E7PN89</accession>
<proteinExistence type="predicted"/>
<dbReference type="AlphaFoldDB" id="A0A9E7PN89"/>
<dbReference type="EMBL" id="CP096115">
    <property type="protein sequence ID" value="UUX92064.1"/>
    <property type="molecule type" value="Genomic_DNA"/>
</dbReference>
<name>A0A9E7PN89_9EURY</name>